<dbReference type="GO" id="GO:0005634">
    <property type="term" value="C:nucleus"/>
    <property type="evidence" value="ECO:0007669"/>
    <property type="project" value="UniProtKB-SubCell"/>
</dbReference>
<dbReference type="InterPro" id="IPR038273">
    <property type="entry name" value="Ndc80_sf"/>
</dbReference>
<name>A0A9W6YU09_AMBMO</name>
<comment type="function">
    <text evidence="11">Acts as a component of the essential kinetochore-associated NDC80 complex, which is required for chromosome segregation and spindle checkpoint activity.</text>
</comment>
<feature type="compositionally biased region" description="Polar residues" evidence="13">
    <location>
        <begin position="92"/>
        <end position="113"/>
    </location>
</feature>
<evidence type="ECO:0000256" key="6">
    <source>
        <dbReference type="ARBA" id="ARBA00022838"/>
    </source>
</evidence>
<keyword evidence="5 11" id="KW-0498">Mitosis</keyword>
<evidence type="ECO:0000256" key="13">
    <source>
        <dbReference type="SAM" id="MobiDB-lite"/>
    </source>
</evidence>
<evidence type="ECO:0000256" key="4">
    <source>
        <dbReference type="ARBA" id="ARBA00022618"/>
    </source>
</evidence>
<dbReference type="AlphaFoldDB" id="A0A9W6YU09"/>
<feature type="coiled-coil region" evidence="12">
    <location>
        <begin position="605"/>
        <end position="632"/>
    </location>
</feature>
<keyword evidence="16" id="KW-1185">Reference proteome</keyword>
<keyword evidence="3 11" id="KW-0158">Chromosome</keyword>
<comment type="subunit">
    <text evidence="2">Component of the NDC80 complex, which consists of NDC80, NUF2, SPC24 and SPC25.</text>
</comment>
<dbReference type="GO" id="GO:0051301">
    <property type="term" value="P:cell division"/>
    <property type="evidence" value="ECO:0007669"/>
    <property type="project" value="UniProtKB-UniRule"/>
</dbReference>
<keyword evidence="10 11" id="KW-0137">Centromere</keyword>
<dbReference type="OrthoDB" id="7459479at2759"/>
<feature type="coiled-coil region" evidence="12">
    <location>
        <begin position="290"/>
        <end position="432"/>
    </location>
</feature>
<evidence type="ECO:0000313" key="15">
    <source>
        <dbReference type="EMBL" id="GMG21365.1"/>
    </source>
</evidence>
<dbReference type="PANTHER" id="PTHR10643:SF2">
    <property type="entry name" value="KINETOCHORE PROTEIN NDC80 HOMOLOG"/>
    <property type="match status" value="1"/>
</dbReference>
<evidence type="ECO:0000256" key="7">
    <source>
        <dbReference type="ARBA" id="ARBA00023054"/>
    </source>
</evidence>
<comment type="subcellular location">
    <subcellularLocation>
        <location evidence="11">Chromosome</location>
        <location evidence="11">Centromere</location>
        <location evidence="11">Kinetochore</location>
    </subcellularLocation>
    <subcellularLocation>
        <location evidence="11">Nucleus</location>
    </subcellularLocation>
</comment>
<gene>
    <name evidence="15" type="ORF">Amon01_000193900</name>
</gene>
<evidence type="ECO:0000256" key="10">
    <source>
        <dbReference type="ARBA" id="ARBA00023328"/>
    </source>
</evidence>
<dbReference type="PANTHER" id="PTHR10643">
    <property type="entry name" value="KINETOCHORE PROTEIN NDC80"/>
    <property type="match status" value="1"/>
</dbReference>
<accession>A0A9W6YU09</accession>
<dbReference type="EMBL" id="BSXU01000642">
    <property type="protein sequence ID" value="GMG21365.1"/>
    <property type="molecule type" value="Genomic_DNA"/>
</dbReference>
<dbReference type="Gene3D" id="1.10.418.30">
    <property type="entry name" value="Ncd80 complex, Ncd80 subunit"/>
    <property type="match status" value="1"/>
</dbReference>
<evidence type="ECO:0000256" key="8">
    <source>
        <dbReference type="ARBA" id="ARBA00023242"/>
    </source>
</evidence>
<sequence>MSDNHPLTRKRYSYVDRDDIPSSTTKRGRLSLLPTNVSIGHPRLANQPSHRRRPSLGFSQQSHLPRLAIQQAEPPTHSRIPTQANQQQQQQLHDTPLNTGNRANPSPYGTRTPRTMVDRSLQIQMQNELFDYLSTHKFDIDMKHQLTPKTLKSPTQKDFVLIFEWLYKQLDPGYRFIKSVEHDVYFLLKVLAYPDLQKINKSQISAVGGAHWPNFLSMLHWLMGLVTAALEMDNIELSRFQEDQQPAQNTSMFADQAINDSLIIEEQNLVSKMFTRYALKSYKEYMFKGAETFEEQFEEMEKEYEVYVKEVERKTSEMSSENRSMLDTINRMMSKNDELNKAIERNRSLQRDLGKFKKYVDLQYERSTQWPIALQKLQVSISLFKESIVQAEEEKRKIVAELNSKNLTLKELEQMHQERTQLSSHLNNVSQKQREVEQSYDEKFQNLKGVFVDLDNMVQEYNTWIYKSMLSADLTEAPQLTITNFNDDLINNESKLGLKPHELLPQLKQLNVKSELLKLKETIIKKHAENLDKLLVHQGKVDDLHLEMMSLKDEVESLEEKLTKSRKDYSAMLEHYNNELSSKQLQSEERSKEIRMQTLKMDERRKQTTINYENAQKQRKKAVTQLDERQQNLFYKLNDSMAYVATYKTEIMNDLETMNESLDEELSEQVLSMDLNKVSRQ</sequence>
<dbReference type="InterPro" id="IPR055260">
    <property type="entry name" value="Ndc80_CH"/>
</dbReference>
<proteinExistence type="inferred from homology"/>
<comment type="similarity">
    <text evidence="1 11">Belongs to the NDC80/HEC1 family.</text>
</comment>
<dbReference type="InterPro" id="IPR005550">
    <property type="entry name" value="Kinetochore_Ndc80"/>
</dbReference>
<keyword evidence="6 11" id="KW-0995">Kinetochore</keyword>
<comment type="caution">
    <text evidence="15">The sequence shown here is derived from an EMBL/GenBank/DDBJ whole genome shotgun (WGS) entry which is preliminary data.</text>
</comment>
<evidence type="ECO:0000313" key="16">
    <source>
        <dbReference type="Proteomes" id="UP001165063"/>
    </source>
</evidence>
<dbReference type="GO" id="GO:0031262">
    <property type="term" value="C:Ndc80 complex"/>
    <property type="evidence" value="ECO:0007669"/>
    <property type="project" value="UniProtKB-UniRule"/>
</dbReference>
<feature type="domain" description="Kinetochore protein Ndc80 CH" evidence="14">
    <location>
        <begin position="108"/>
        <end position="228"/>
    </location>
</feature>
<evidence type="ECO:0000256" key="11">
    <source>
        <dbReference type="RuleBase" id="RU368072"/>
    </source>
</evidence>
<evidence type="ECO:0000259" key="14">
    <source>
        <dbReference type="Pfam" id="PF03801"/>
    </source>
</evidence>
<reference evidence="15" key="1">
    <citation type="submission" date="2023-04" db="EMBL/GenBank/DDBJ databases">
        <title>Ambrosiozyma monospora NBRC 1965.</title>
        <authorList>
            <person name="Ichikawa N."/>
            <person name="Sato H."/>
            <person name="Tonouchi N."/>
        </authorList>
    </citation>
    <scope>NUCLEOTIDE SEQUENCE</scope>
    <source>
        <strain evidence="15">NBRC 1965</strain>
    </source>
</reference>
<feature type="region of interest" description="Disordered" evidence="13">
    <location>
        <begin position="1"/>
        <end position="113"/>
    </location>
</feature>
<keyword evidence="8 11" id="KW-0539">Nucleus</keyword>
<evidence type="ECO:0000256" key="5">
    <source>
        <dbReference type="ARBA" id="ARBA00022776"/>
    </source>
</evidence>
<dbReference type="Proteomes" id="UP001165063">
    <property type="component" value="Unassembled WGS sequence"/>
</dbReference>
<dbReference type="GO" id="GO:0051315">
    <property type="term" value="P:attachment of mitotic spindle microtubules to kinetochore"/>
    <property type="evidence" value="ECO:0007669"/>
    <property type="project" value="UniProtKB-UniRule"/>
</dbReference>
<protein>
    <recommendedName>
        <fullName evidence="11">Kinetochore protein NDC80</fullName>
    </recommendedName>
</protein>
<keyword evidence="4 11" id="KW-0132">Cell division</keyword>
<organism evidence="15 16">
    <name type="scientific">Ambrosiozyma monospora</name>
    <name type="common">Yeast</name>
    <name type="synonym">Endomycopsis monosporus</name>
    <dbReference type="NCBI Taxonomy" id="43982"/>
    <lineage>
        <taxon>Eukaryota</taxon>
        <taxon>Fungi</taxon>
        <taxon>Dikarya</taxon>
        <taxon>Ascomycota</taxon>
        <taxon>Saccharomycotina</taxon>
        <taxon>Pichiomycetes</taxon>
        <taxon>Pichiales</taxon>
        <taxon>Pichiaceae</taxon>
        <taxon>Ambrosiozyma</taxon>
    </lineage>
</organism>
<evidence type="ECO:0000256" key="3">
    <source>
        <dbReference type="ARBA" id="ARBA00022454"/>
    </source>
</evidence>
<evidence type="ECO:0000256" key="9">
    <source>
        <dbReference type="ARBA" id="ARBA00023306"/>
    </source>
</evidence>
<evidence type="ECO:0000256" key="1">
    <source>
        <dbReference type="ARBA" id="ARBA00007050"/>
    </source>
</evidence>
<dbReference type="Gene3D" id="6.10.250.1950">
    <property type="match status" value="1"/>
</dbReference>
<keyword evidence="7 12" id="KW-0175">Coiled coil</keyword>
<keyword evidence="9 11" id="KW-0131">Cell cycle</keyword>
<dbReference type="FunFam" id="1.10.418.30:FF:000001">
    <property type="entry name" value="Probable kinetochore protein ndc80"/>
    <property type="match status" value="1"/>
</dbReference>
<dbReference type="Pfam" id="PF03801">
    <property type="entry name" value="Ndc80_HEC"/>
    <property type="match status" value="1"/>
</dbReference>
<evidence type="ECO:0000256" key="2">
    <source>
        <dbReference type="ARBA" id="ARBA00011562"/>
    </source>
</evidence>
<evidence type="ECO:0000256" key="12">
    <source>
        <dbReference type="SAM" id="Coils"/>
    </source>
</evidence>
<feature type="coiled-coil region" evidence="12">
    <location>
        <begin position="541"/>
        <end position="568"/>
    </location>
</feature>